<dbReference type="Proteomes" id="UP000094385">
    <property type="component" value="Unassembled WGS sequence"/>
</dbReference>
<dbReference type="OrthoDB" id="2142759at2759"/>
<protein>
    <submittedName>
        <fullName evidence="1">Uncharacterized protein</fullName>
    </submittedName>
</protein>
<dbReference type="AlphaFoldDB" id="A0A1E3PZ73"/>
<dbReference type="EMBL" id="KV454299">
    <property type="protein sequence ID" value="ODQ70640.1"/>
    <property type="molecule type" value="Genomic_DNA"/>
</dbReference>
<accession>A0A1E3PZ73</accession>
<sequence length="58" mass="6748">MRSHIHKQFDSFSFAIDPDDNYRITCFNEDLDGGDGRSLDPVCRNPEDEGRVVDEFLR</sequence>
<keyword evidence="2" id="KW-1185">Reference proteome</keyword>
<gene>
    <name evidence="1" type="ORF">LIPSTDRAFT_333209</name>
</gene>
<proteinExistence type="predicted"/>
<organism evidence="1 2">
    <name type="scientific">Lipomyces starkeyi NRRL Y-11557</name>
    <dbReference type="NCBI Taxonomy" id="675824"/>
    <lineage>
        <taxon>Eukaryota</taxon>
        <taxon>Fungi</taxon>
        <taxon>Dikarya</taxon>
        <taxon>Ascomycota</taxon>
        <taxon>Saccharomycotina</taxon>
        <taxon>Lipomycetes</taxon>
        <taxon>Lipomycetales</taxon>
        <taxon>Lipomycetaceae</taxon>
        <taxon>Lipomyces</taxon>
    </lineage>
</organism>
<evidence type="ECO:0000313" key="2">
    <source>
        <dbReference type="Proteomes" id="UP000094385"/>
    </source>
</evidence>
<name>A0A1E3PZ73_LIPST</name>
<evidence type="ECO:0000313" key="1">
    <source>
        <dbReference type="EMBL" id="ODQ70640.1"/>
    </source>
</evidence>
<reference evidence="1 2" key="1">
    <citation type="journal article" date="2016" name="Proc. Natl. Acad. Sci. U.S.A.">
        <title>Comparative genomics of biotechnologically important yeasts.</title>
        <authorList>
            <person name="Riley R."/>
            <person name="Haridas S."/>
            <person name="Wolfe K.H."/>
            <person name="Lopes M.R."/>
            <person name="Hittinger C.T."/>
            <person name="Goeker M."/>
            <person name="Salamov A.A."/>
            <person name="Wisecaver J.H."/>
            <person name="Long T.M."/>
            <person name="Calvey C.H."/>
            <person name="Aerts A.L."/>
            <person name="Barry K.W."/>
            <person name="Choi C."/>
            <person name="Clum A."/>
            <person name="Coughlan A.Y."/>
            <person name="Deshpande S."/>
            <person name="Douglass A.P."/>
            <person name="Hanson S.J."/>
            <person name="Klenk H.-P."/>
            <person name="LaButti K.M."/>
            <person name="Lapidus A."/>
            <person name="Lindquist E.A."/>
            <person name="Lipzen A.M."/>
            <person name="Meier-Kolthoff J.P."/>
            <person name="Ohm R.A."/>
            <person name="Otillar R.P."/>
            <person name="Pangilinan J.L."/>
            <person name="Peng Y."/>
            <person name="Rokas A."/>
            <person name="Rosa C.A."/>
            <person name="Scheuner C."/>
            <person name="Sibirny A.A."/>
            <person name="Slot J.C."/>
            <person name="Stielow J.B."/>
            <person name="Sun H."/>
            <person name="Kurtzman C.P."/>
            <person name="Blackwell M."/>
            <person name="Grigoriev I.V."/>
            <person name="Jeffries T.W."/>
        </authorList>
    </citation>
    <scope>NUCLEOTIDE SEQUENCE [LARGE SCALE GENOMIC DNA]</scope>
    <source>
        <strain evidence="1 2">NRRL Y-11557</strain>
    </source>
</reference>